<name>D7DHU1_METV0</name>
<protein>
    <recommendedName>
        <fullName evidence="4">Glycosyltransferase RgtA/B/C/D-like domain-containing protein</fullName>
    </recommendedName>
</protein>
<feature type="transmembrane region" description="Helical" evidence="1">
    <location>
        <begin position="34"/>
        <end position="51"/>
    </location>
</feature>
<feature type="transmembrane region" description="Helical" evidence="1">
    <location>
        <begin position="6"/>
        <end position="22"/>
    </location>
</feature>
<dbReference type="Proteomes" id="UP000000383">
    <property type="component" value="Chromosome"/>
</dbReference>
<keyword evidence="1" id="KW-0472">Membrane</keyword>
<feature type="transmembrane region" description="Helical" evidence="1">
    <location>
        <begin position="232"/>
        <end position="255"/>
    </location>
</feature>
<feature type="transmembrane region" description="Helical" evidence="1">
    <location>
        <begin position="325"/>
        <end position="344"/>
    </location>
</feature>
<dbReference type="AlphaFoldDB" id="D7DHU1"/>
<feature type="transmembrane region" description="Helical" evidence="1">
    <location>
        <begin position="134"/>
        <end position="151"/>
    </location>
</feature>
<accession>D7DHU1</accession>
<feature type="transmembrane region" description="Helical" evidence="1">
    <location>
        <begin position="293"/>
        <end position="313"/>
    </location>
</feature>
<reference evidence="3" key="1">
    <citation type="submission" date="2010-05" db="EMBL/GenBank/DDBJ databases">
        <title>Complete sequence of Methylotenera sp. 301.</title>
        <authorList>
            <person name="Lucas S."/>
            <person name="Copeland A."/>
            <person name="Lapidus A."/>
            <person name="Cheng J.-F."/>
            <person name="Bruce D."/>
            <person name="Goodwin L."/>
            <person name="Pitluck S."/>
            <person name="Clum A."/>
            <person name="Land M."/>
            <person name="Hauser L."/>
            <person name="Kyrpides N."/>
            <person name="Ivanova N."/>
            <person name="Chistoservova L."/>
            <person name="Kalyuzhnaya M."/>
            <person name="Woyke T."/>
        </authorList>
    </citation>
    <scope>NUCLEOTIDE SEQUENCE [LARGE SCALE GENOMIC DNA]</scope>
    <source>
        <strain evidence="3">301</strain>
    </source>
</reference>
<keyword evidence="3" id="KW-1185">Reference proteome</keyword>
<organism evidence="2 3">
    <name type="scientific">Methylotenera versatilis (strain 301)</name>
    <dbReference type="NCBI Taxonomy" id="666681"/>
    <lineage>
        <taxon>Bacteria</taxon>
        <taxon>Pseudomonadati</taxon>
        <taxon>Pseudomonadota</taxon>
        <taxon>Betaproteobacteria</taxon>
        <taxon>Nitrosomonadales</taxon>
        <taxon>Methylophilaceae</taxon>
        <taxon>Methylotenera</taxon>
    </lineage>
</organism>
<feature type="transmembrane region" description="Helical" evidence="1">
    <location>
        <begin position="99"/>
        <end position="122"/>
    </location>
</feature>
<evidence type="ECO:0000313" key="3">
    <source>
        <dbReference type="Proteomes" id="UP000000383"/>
    </source>
</evidence>
<feature type="transmembrane region" description="Helical" evidence="1">
    <location>
        <begin position="157"/>
        <end position="177"/>
    </location>
</feature>
<feature type="transmembrane region" description="Helical" evidence="1">
    <location>
        <begin position="184"/>
        <end position="202"/>
    </location>
</feature>
<evidence type="ECO:0000256" key="1">
    <source>
        <dbReference type="SAM" id="Phobius"/>
    </source>
</evidence>
<proteinExistence type="predicted"/>
<dbReference type="STRING" id="666681.M301_1242"/>
<dbReference type="HOGENOM" id="CLU_395772_0_0_4"/>
<keyword evidence="1" id="KW-1133">Transmembrane helix</keyword>
<keyword evidence="1" id="KW-0812">Transmembrane</keyword>
<feature type="transmembrane region" description="Helical" evidence="1">
    <location>
        <begin position="208"/>
        <end position="225"/>
    </location>
</feature>
<feature type="transmembrane region" description="Helical" evidence="1">
    <location>
        <begin position="388"/>
        <end position="406"/>
    </location>
</feature>
<gene>
    <name evidence="2" type="ordered locus">M301_1242</name>
</gene>
<reference evidence="2 3" key="2">
    <citation type="journal article" date="2011" name="J. Bacteriol.">
        <title>Genomes of three methylotrophs from a single niche uncover genetic and metabolic divergence of Methylophilaceae.</title>
        <authorList>
            <person name="Lapidus A."/>
            <person name="Clum A."/>
            <person name="Labutti K."/>
            <person name="Kaluzhnaya M.G."/>
            <person name="Lim S."/>
            <person name="Beck D.A."/>
            <person name="Glavina Del Rio T."/>
            <person name="Nolan M."/>
            <person name="Mavromatis K."/>
            <person name="Huntemann M."/>
            <person name="Lucas S."/>
            <person name="Lidstrom M.E."/>
            <person name="Ivanova N."/>
            <person name="Chistoserdova L."/>
        </authorList>
    </citation>
    <scope>NUCLEOTIDE SEQUENCE [LARGE SCALE GENOMIC DNA]</scope>
    <source>
        <strain evidence="2 3">301</strain>
    </source>
</reference>
<dbReference type="EMBL" id="CP002056">
    <property type="protein sequence ID" value="ADI29626.1"/>
    <property type="molecule type" value="Genomic_DNA"/>
</dbReference>
<dbReference type="eggNOG" id="ENOG502Z8W4">
    <property type="taxonomic scope" value="Bacteria"/>
</dbReference>
<evidence type="ECO:0000313" key="2">
    <source>
        <dbReference type="EMBL" id="ADI29626.1"/>
    </source>
</evidence>
<sequence length="696" mass="77414">MNLVMTITFFLISSLILWLVSIDTSFACQRKPSIILLMLGFLCLLISRWTILEFDQVINPDEALMAANAMQSHYGWLNWNFADTLTAGPLDSMVLTWPYIFSGDITLFSTRLTGVVLLGLALTSLYGTICSLGNSRLALISIIPIYTYFIATNNFDFIHYTSELLPVFLISVSLYFYSLSLRSSSFFPLIIAALFLGCIPFGKLQATPIAIACGGCVLVSTFLLASTTVKRITHVVIIAIAACVPALLFLVPLTIAGGLDDFMKSYFFQQSLRIQGEEWADKVPLLVRTTSNFWLIVYAYGVIGLISVGAYLSNKYVNQIKTDASTLRMFNLSAILLPTSYFAISLPGRPFTHYLLLSIPAIAITGGACCAAFAAFIECNKKKFSLSFARFAVVVFLGTFFGMLIISSNEADPKWKNYLFLQGKALTSPRSLSWLLPLESDRIICWGWRSECYVDSAIRSATREATNENQLYNTALRGYFRSRFLQDMKKTQPAFVIDTVAPGSFHFVDPKTEGIQAFPELQKLIEQDYQMVSSVKSPDSCPRVYVIKSRAALIETKLVHFQSITAKESMPGFDPSSLDDGSVFESCQDYWLAPDGVGGTVNVKFASISATSIKKIAILNTRNGMLGDRSSKKVVIRLMLKGLVVNSFEMQLNRFPEWTELYFSESAMPHADAMKIDIISFDQKGGGLNELKVYRE</sequence>
<dbReference type="KEGG" id="meh:M301_1242"/>
<evidence type="ECO:0008006" key="4">
    <source>
        <dbReference type="Google" id="ProtNLM"/>
    </source>
</evidence>
<feature type="transmembrane region" description="Helical" evidence="1">
    <location>
        <begin position="356"/>
        <end position="376"/>
    </location>
</feature>